<dbReference type="InterPro" id="IPR001962">
    <property type="entry name" value="Asn_synthase"/>
</dbReference>
<dbReference type="CDD" id="cd01991">
    <property type="entry name" value="Asn_synthase_B_C"/>
    <property type="match status" value="1"/>
</dbReference>
<proteinExistence type="predicted"/>
<reference evidence="3" key="2">
    <citation type="journal article" date="2019" name="IMA Fungus">
        <title>Genome sequencing and comparison of five Tilletia species to identify candidate genes for the detection of regulated species infecting wheat.</title>
        <authorList>
            <person name="Nguyen H.D.T."/>
            <person name="Sultana T."/>
            <person name="Kesanakurti P."/>
            <person name="Hambleton S."/>
        </authorList>
    </citation>
    <scope>NUCLEOTIDE SEQUENCE</scope>
    <source>
        <strain evidence="3">DAOMC 238032</strain>
    </source>
</reference>
<dbReference type="SUPFAM" id="SSF52402">
    <property type="entry name" value="Adenine nucleotide alpha hydrolases-like"/>
    <property type="match status" value="1"/>
</dbReference>
<feature type="compositionally biased region" description="Polar residues" evidence="1">
    <location>
        <begin position="1"/>
        <end position="18"/>
    </location>
</feature>
<dbReference type="GO" id="GO:0004066">
    <property type="term" value="F:asparagine synthase (glutamine-hydrolyzing) activity"/>
    <property type="evidence" value="ECO:0007669"/>
    <property type="project" value="InterPro"/>
</dbReference>
<reference evidence="3" key="1">
    <citation type="submission" date="2016-04" db="EMBL/GenBank/DDBJ databases">
        <authorList>
            <person name="Nguyen H.D."/>
            <person name="Kesanakurti P."/>
            <person name="Cullis J."/>
            <person name="Levesque C.A."/>
            <person name="Hambleton S."/>
        </authorList>
    </citation>
    <scope>NUCLEOTIDE SEQUENCE</scope>
    <source>
        <strain evidence="3">DAOMC 238032</strain>
    </source>
</reference>
<dbReference type="GO" id="GO:0006529">
    <property type="term" value="P:asparagine biosynthetic process"/>
    <property type="evidence" value="ECO:0007669"/>
    <property type="project" value="InterPro"/>
</dbReference>
<evidence type="ECO:0000313" key="3">
    <source>
        <dbReference type="EMBL" id="KAE8247364.1"/>
    </source>
</evidence>
<dbReference type="EMBL" id="LWDD02001544">
    <property type="protein sequence ID" value="KAE8247364.1"/>
    <property type="molecule type" value="Genomic_DNA"/>
</dbReference>
<gene>
    <name evidence="3" type="ORF">A4X03_0g7063</name>
</gene>
<dbReference type="Gene3D" id="3.40.50.620">
    <property type="entry name" value="HUPs"/>
    <property type="match status" value="1"/>
</dbReference>
<sequence length="292" mass="32103">MRSGSSRSSFTPTATSFYSHRSRRRSHGSVRGLFDPICSGPTTISSMAIMTARSAHSSKAFTICFPDRCIAEAPLTDDLINALKKGGKLTLTSVNYQNKQFLQNIRLHLRSDVPLGAALSGGVDSSAVVCAIRHVEPKIDIHTFSFVADNEALSEEKWIDLVNEAVGAKSYKVRAGASDLARDLDRLIETQGEPFGSTSIYAQYLVFQRAKAEGITVTLDGQGADELLAGYDGYPGQRMLSLLEGRNVTAMHRFARASAQWPGRSYRRTWLELGRVVLPDWAYARSRKVMGH</sequence>
<dbReference type="PANTHER" id="PTHR43284">
    <property type="entry name" value="ASPARAGINE SYNTHETASE (GLUTAMINE-HYDROLYZING)"/>
    <property type="match status" value="1"/>
</dbReference>
<evidence type="ECO:0000259" key="2">
    <source>
        <dbReference type="Pfam" id="PF00733"/>
    </source>
</evidence>
<dbReference type="Proteomes" id="UP000077671">
    <property type="component" value="Unassembled WGS sequence"/>
</dbReference>
<feature type="domain" description="Asparagine synthetase" evidence="2">
    <location>
        <begin position="101"/>
        <end position="269"/>
    </location>
</feature>
<dbReference type="PANTHER" id="PTHR43284:SF1">
    <property type="entry name" value="ASPARAGINE SYNTHETASE"/>
    <property type="match status" value="1"/>
</dbReference>
<feature type="region of interest" description="Disordered" evidence="1">
    <location>
        <begin position="1"/>
        <end position="23"/>
    </location>
</feature>
<evidence type="ECO:0000256" key="1">
    <source>
        <dbReference type="SAM" id="MobiDB-lite"/>
    </source>
</evidence>
<accession>A0A8T8SS82</accession>
<protein>
    <recommendedName>
        <fullName evidence="2">Asparagine synthetase domain-containing protein</fullName>
    </recommendedName>
</protein>
<dbReference type="InterPro" id="IPR051786">
    <property type="entry name" value="ASN_synthetase/amidase"/>
</dbReference>
<dbReference type="AlphaFoldDB" id="A0A8T8SS82"/>
<dbReference type="InterPro" id="IPR014729">
    <property type="entry name" value="Rossmann-like_a/b/a_fold"/>
</dbReference>
<name>A0A8T8SS82_9BASI</name>
<evidence type="ECO:0000313" key="4">
    <source>
        <dbReference type="Proteomes" id="UP000077671"/>
    </source>
</evidence>
<comment type="caution">
    <text evidence="3">The sequence shown here is derived from an EMBL/GenBank/DDBJ whole genome shotgun (WGS) entry which is preliminary data.</text>
</comment>
<organism evidence="3 4">
    <name type="scientific">Tilletia caries</name>
    <name type="common">wheat bunt fungus</name>
    <dbReference type="NCBI Taxonomy" id="13290"/>
    <lineage>
        <taxon>Eukaryota</taxon>
        <taxon>Fungi</taxon>
        <taxon>Dikarya</taxon>
        <taxon>Basidiomycota</taxon>
        <taxon>Ustilaginomycotina</taxon>
        <taxon>Exobasidiomycetes</taxon>
        <taxon>Tilletiales</taxon>
        <taxon>Tilletiaceae</taxon>
        <taxon>Tilletia</taxon>
    </lineage>
</organism>
<dbReference type="Pfam" id="PF00733">
    <property type="entry name" value="Asn_synthase"/>
    <property type="match status" value="1"/>
</dbReference>